<evidence type="ECO:0000313" key="2">
    <source>
        <dbReference type="Proteomes" id="UP001291623"/>
    </source>
</evidence>
<proteinExistence type="predicted"/>
<dbReference type="PANTHER" id="PTHR31964:SF55">
    <property type="entry name" value="USPA DOMAIN-CONTAINING PROTEIN"/>
    <property type="match status" value="1"/>
</dbReference>
<dbReference type="InterPro" id="IPR014729">
    <property type="entry name" value="Rossmann-like_a/b/a_fold"/>
</dbReference>
<sequence>MAVVGYKKVMVAVDESESSYYALKWVLENLQESISSSGNPLVIFMAEPRPNHGNTLAPLLAPARCKYMKQQLLNLLALSKNEITWCLGISEKAKSLCTSYGECKFEDRIAIQEEKDPCWTGPLEVMEGQVIKAYIVWMISWKNHGDEGQLTEATQWG</sequence>
<evidence type="ECO:0008006" key="3">
    <source>
        <dbReference type="Google" id="ProtNLM"/>
    </source>
</evidence>
<dbReference type="Gene3D" id="3.40.50.620">
    <property type="entry name" value="HUPs"/>
    <property type="match status" value="1"/>
</dbReference>
<organism evidence="1 2">
    <name type="scientific">Anisodus tanguticus</name>
    <dbReference type="NCBI Taxonomy" id="243964"/>
    <lineage>
        <taxon>Eukaryota</taxon>
        <taxon>Viridiplantae</taxon>
        <taxon>Streptophyta</taxon>
        <taxon>Embryophyta</taxon>
        <taxon>Tracheophyta</taxon>
        <taxon>Spermatophyta</taxon>
        <taxon>Magnoliopsida</taxon>
        <taxon>eudicotyledons</taxon>
        <taxon>Gunneridae</taxon>
        <taxon>Pentapetalae</taxon>
        <taxon>asterids</taxon>
        <taxon>lamiids</taxon>
        <taxon>Solanales</taxon>
        <taxon>Solanaceae</taxon>
        <taxon>Solanoideae</taxon>
        <taxon>Hyoscyameae</taxon>
        <taxon>Anisodus</taxon>
    </lineage>
</organism>
<dbReference type="PANTHER" id="PTHR31964">
    <property type="entry name" value="ADENINE NUCLEOTIDE ALPHA HYDROLASES-LIKE SUPERFAMILY PROTEIN"/>
    <property type="match status" value="1"/>
</dbReference>
<reference evidence="1" key="1">
    <citation type="submission" date="2023-12" db="EMBL/GenBank/DDBJ databases">
        <title>Genome assembly of Anisodus tanguticus.</title>
        <authorList>
            <person name="Wang Y.-J."/>
        </authorList>
    </citation>
    <scope>NUCLEOTIDE SEQUENCE</scope>
    <source>
        <strain evidence="1">KB-2021</strain>
        <tissue evidence="1">Leaf</tissue>
    </source>
</reference>
<comment type="caution">
    <text evidence="1">The sequence shown here is derived from an EMBL/GenBank/DDBJ whole genome shotgun (WGS) entry which is preliminary data.</text>
</comment>
<dbReference type="EMBL" id="JAVYJV010000014">
    <property type="protein sequence ID" value="KAK4354236.1"/>
    <property type="molecule type" value="Genomic_DNA"/>
</dbReference>
<name>A0AAE1V8B7_9SOLA</name>
<protein>
    <recommendedName>
        <fullName evidence="3">UspA domain-containing protein</fullName>
    </recommendedName>
</protein>
<dbReference type="AlphaFoldDB" id="A0AAE1V8B7"/>
<gene>
    <name evidence="1" type="ORF">RND71_026430</name>
</gene>
<dbReference type="Proteomes" id="UP001291623">
    <property type="component" value="Unassembled WGS sequence"/>
</dbReference>
<keyword evidence="2" id="KW-1185">Reference proteome</keyword>
<accession>A0AAE1V8B7</accession>
<evidence type="ECO:0000313" key="1">
    <source>
        <dbReference type="EMBL" id="KAK4354236.1"/>
    </source>
</evidence>